<dbReference type="PROSITE" id="PS00595">
    <property type="entry name" value="AA_TRANSFER_CLASS_5"/>
    <property type="match status" value="1"/>
</dbReference>
<dbReference type="GO" id="GO:0046872">
    <property type="term" value="F:metal ion binding"/>
    <property type="evidence" value="ECO:0007669"/>
    <property type="project" value="UniProtKB-KW"/>
</dbReference>
<name>A0A073KAV6_9BACI</name>
<dbReference type="Pfam" id="PF00266">
    <property type="entry name" value="Aminotran_5"/>
    <property type="match status" value="1"/>
</dbReference>
<dbReference type="Gene3D" id="3.40.640.10">
    <property type="entry name" value="Type I PLP-dependent aspartate aminotransferase-like (Major domain)"/>
    <property type="match status" value="1"/>
</dbReference>
<dbReference type="STRING" id="574376.BAMA_21685"/>
<dbReference type="InterPro" id="IPR015422">
    <property type="entry name" value="PyrdxlP-dep_Trfase_small"/>
</dbReference>
<comment type="caution">
    <text evidence="12">The sequence shown here is derived from an EMBL/GenBank/DDBJ whole genome shotgun (WGS) entry which is preliminary data.</text>
</comment>
<gene>
    <name evidence="12" type="ORF">BAMA_21685</name>
</gene>
<dbReference type="InterPro" id="IPR015424">
    <property type="entry name" value="PyrdxlP-dep_Trfase"/>
</dbReference>
<dbReference type="InterPro" id="IPR020578">
    <property type="entry name" value="Aminotrans_V_PyrdxlP_BS"/>
</dbReference>
<keyword evidence="7" id="KW-0408">Iron</keyword>
<dbReference type="Gene3D" id="1.10.260.50">
    <property type="match status" value="1"/>
</dbReference>
<evidence type="ECO:0000256" key="1">
    <source>
        <dbReference type="ARBA" id="ARBA00001933"/>
    </source>
</evidence>
<proteinExistence type="inferred from homology"/>
<evidence type="ECO:0000313" key="12">
    <source>
        <dbReference type="EMBL" id="KEK19408.1"/>
    </source>
</evidence>
<dbReference type="OrthoDB" id="9808002at2"/>
<dbReference type="PANTHER" id="PTHR11601">
    <property type="entry name" value="CYSTEINE DESULFURYLASE FAMILY MEMBER"/>
    <property type="match status" value="1"/>
</dbReference>
<evidence type="ECO:0000256" key="8">
    <source>
        <dbReference type="ARBA" id="ARBA00023014"/>
    </source>
</evidence>
<dbReference type="AlphaFoldDB" id="A0A073KAV6"/>
<dbReference type="SUPFAM" id="SSF53383">
    <property type="entry name" value="PLP-dependent transferases"/>
    <property type="match status" value="1"/>
</dbReference>
<sequence length="381" mass="41638">MERIYLDHAATSPAHREVVDKMIPYMTEVFGNPSSIHAFGRQSRQVVDEARRTCARSINANPNEIIFTSGGTEADNLALLGVARANRHKGTHIITTEIEHHAILHTCHVLEAEGFTVTYLPVDETGRISIQDLQKALKEETILVSIMFGNNEVGTVQPVAEIGAVLKEHGAYFHTDAVQAYGVMPIDVKELGIDLLSISGHKINGPKGVGFLYAGQHVKFEPLLSGGEQERKRRAGTENVPGIAGLQQAILIARQTYEQKIAQYDEFKDIMISVFQKEGIAFEVNGNLEYRLPHVLNVSFTGMNIETFLMNLDLAGVAVSSGSACTAGSIDPSHVLVAMFGKGSDKIRSSVRFSFGLGNTKDQVQKAAHETVKIVKRLAHN</sequence>
<reference evidence="12 13" key="1">
    <citation type="submission" date="2014-06" db="EMBL/GenBank/DDBJ databases">
        <title>Draft genome sequence of Bacillus manliponensis JCM 15802 (MCCC 1A00708).</title>
        <authorList>
            <person name="Lai Q."/>
            <person name="Liu Y."/>
            <person name="Shao Z."/>
        </authorList>
    </citation>
    <scope>NUCLEOTIDE SEQUENCE [LARGE SCALE GENOMIC DNA]</scope>
    <source>
        <strain evidence="12 13">JCM 15802</strain>
    </source>
</reference>
<dbReference type="GO" id="GO:0051536">
    <property type="term" value="F:iron-sulfur cluster binding"/>
    <property type="evidence" value="ECO:0007669"/>
    <property type="project" value="UniProtKB-KW"/>
</dbReference>
<comment type="similarity">
    <text evidence="2">Belongs to the class-V pyridoxal-phosphate-dependent aminotransferase family. NifS/IscS subfamily.</text>
</comment>
<keyword evidence="5" id="KW-0479">Metal-binding</keyword>
<evidence type="ECO:0000256" key="7">
    <source>
        <dbReference type="ARBA" id="ARBA00023004"/>
    </source>
</evidence>
<comment type="cofactor">
    <cofactor evidence="1 10">
        <name>pyridoxal 5'-phosphate</name>
        <dbReference type="ChEBI" id="CHEBI:597326"/>
    </cofactor>
</comment>
<protein>
    <recommendedName>
        <fullName evidence="3">cysteine desulfurase</fullName>
        <ecNumber evidence="3">2.8.1.7</ecNumber>
    </recommendedName>
</protein>
<evidence type="ECO:0000256" key="6">
    <source>
        <dbReference type="ARBA" id="ARBA00022898"/>
    </source>
</evidence>
<dbReference type="EMBL" id="JOTN01000007">
    <property type="protein sequence ID" value="KEK19408.1"/>
    <property type="molecule type" value="Genomic_DNA"/>
</dbReference>
<keyword evidence="6" id="KW-0663">Pyridoxal phosphate</keyword>
<dbReference type="eggNOG" id="COG1104">
    <property type="taxonomic scope" value="Bacteria"/>
</dbReference>
<dbReference type="InterPro" id="IPR016454">
    <property type="entry name" value="Cysteine_dSase"/>
</dbReference>
<evidence type="ECO:0000256" key="10">
    <source>
        <dbReference type="RuleBase" id="RU004504"/>
    </source>
</evidence>
<accession>A0A073KAV6</accession>
<keyword evidence="8" id="KW-0411">Iron-sulfur</keyword>
<evidence type="ECO:0000256" key="3">
    <source>
        <dbReference type="ARBA" id="ARBA00012239"/>
    </source>
</evidence>
<evidence type="ECO:0000256" key="4">
    <source>
        <dbReference type="ARBA" id="ARBA00022679"/>
    </source>
</evidence>
<evidence type="ECO:0000256" key="2">
    <source>
        <dbReference type="ARBA" id="ARBA00006490"/>
    </source>
</evidence>
<dbReference type="EC" id="2.8.1.7" evidence="3"/>
<evidence type="ECO:0000313" key="13">
    <source>
        <dbReference type="Proteomes" id="UP000027822"/>
    </source>
</evidence>
<keyword evidence="13" id="KW-1185">Reference proteome</keyword>
<dbReference type="RefSeq" id="WP_034638692.1">
    <property type="nucleotide sequence ID" value="NZ_CBCSJC010000005.1"/>
</dbReference>
<dbReference type="PANTHER" id="PTHR11601:SF34">
    <property type="entry name" value="CYSTEINE DESULFURASE"/>
    <property type="match status" value="1"/>
</dbReference>
<evidence type="ECO:0000256" key="5">
    <source>
        <dbReference type="ARBA" id="ARBA00022723"/>
    </source>
</evidence>
<dbReference type="Gene3D" id="3.90.1150.10">
    <property type="entry name" value="Aspartate Aminotransferase, domain 1"/>
    <property type="match status" value="1"/>
</dbReference>
<evidence type="ECO:0000256" key="9">
    <source>
        <dbReference type="ARBA" id="ARBA00050776"/>
    </source>
</evidence>
<dbReference type="PIRSF" id="PIRSF005572">
    <property type="entry name" value="NifS"/>
    <property type="match status" value="1"/>
</dbReference>
<dbReference type="FunFam" id="3.40.640.10:FF:000084">
    <property type="entry name" value="IscS-like cysteine desulfurase"/>
    <property type="match status" value="1"/>
</dbReference>
<comment type="catalytic activity">
    <reaction evidence="9">
        <text>(sulfur carrier)-H + L-cysteine = (sulfur carrier)-SH + L-alanine</text>
        <dbReference type="Rhea" id="RHEA:43892"/>
        <dbReference type="Rhea" id="RHEA-COMP:14737"/>
        <dbReference type="Rhea" id="RHEA-COMP:14739"/>
        <dbReference type="ChEBI" id="CHEBI:29917"/>
        <dbReference type="ChEBI" id="CHEBI:35235"/>
        <dbReference type="ChEBI" id="CHEBI:57972"/>
        <dbReference type="ChEBI" id="CHEBI:64428"/>
        <dbReference type="EC" id="2.8.1.7"/>
    </reaction>
</comment>
<dbReference type="GO" id="GO:0031071">
    <property type="term" value="F:cysteine desulfurase activity"/>
    <property type="evidence" value="ECO:0007669"/>
    <property type="project" value="UniProtKB-EC"/>
</dbReference>
<feature type="domain" description="Aminotransferase class V" evidence="11">
    <location>
        <begin position="4"/>
        <end position="366"/>
    </location>
</feature>
<dbReference type="InterPro" id="IPR000192">
    <property type="entry name" value="Aminotrans_V_dom"/>
</dbReference>
<dbReference type="NCBIfam" id="NF002806">
    <property type="entry name" value="PRK02948.1"/>
    <property type="match status" value="1"/>
</dbReference>
<dbReference type="InterPro" id="IPR015421">
    <property type="entry name" value="PyrdxlP-dep_Trfase_major"/>
</dbReference>
<evidence type="ECO:0000259" key="11">
    <source>
        <dbReference type="Pfam" id="PF00266"/>
    </source>
</evidence>
<dbReference type="Proteomes" id="UP000027822">
    <property type="component" value="Unassembled WGS sequence"/>
</dbReference>
<organism evidence="12 13">
    <name type="scientific">Bacillus manliponensis</name>
    <dbReference type="NCBI Taxonomy" id="574376"/>
    <lineage>
        <taxon>Bacteria</taxon>
        <taxon>Bacillati</taxon>
        <taxon>Bacillota</taxon>
        <taxon>Bacilli</taxon>
        <taxon>Bacillales</taxon>
        <taxon>Bacillaceae</taxon>
        <taxon>Bacillus</taxon>
        <taxon>Bacillus cereus group</taxon>
    </lineage>
</organism>
<keyword evidence="4" id="KW-0808">Transferase</keyword>